<evidence type="ECO:0000259" key="1">
    <source>
        <dbReference type="Pfam" id="PF07714"/>
    </source>
</evidence>
<dbReference type="Gene3D" id="3.30.200.20">
    <property type="entry name" value="Phosphorylase Kinase, domain 1"/>
    <property type="match status" value="1"/>
</dbReference>
<evidence type="ECO:0000313" key="2">
    <source>
        <dbReference type="EMBL" id="CAG8722119.1"/>
    </source>
</evidence>
<proteinExistence type="predicted"/>
<dbReference type="InterPro" id="IPR051681">
    <property type="entry name" value="Ser/Thr_Kinases-Pseudokinases"/>
</dbReference>
<dbReference type="InterPro" id="IPR011009">
    <property type="entry name" value="Kinase-like_dom_sf"/>
</dbReference>
<dbReference type="EMBL" id="CAJVQB010008699">
    <property type="protein sequence ID" value="CAG8722119.1"/>
    <property type="molecule type" value="Genomic_DNA"/>
</dbReference>
<sequence length="169" mass="19589">MLTELFWNLPKEYNLNEIPYNSLTREEELGKGGSSTVHKANSHLFGDVANKRIDSKMDENIFKNEIKIHREIFSKSSKERIVKIYGASCIITFVDPRRFSDPGYLYDKMSDIYNIGVLMWEIFSNGRIPFSNQDYLTLTSQIQDKGLRETPITGTPEQYIDLYIKMLGC</sequence>
<gene>
    <name evidence="2" type="ORF">GMARGA_LOCUS13613</name>
</gene>
<feature type="domain" description="Serine-threonine/tyrosine-protein kinase catalytic" evidence="1">
    <location>
        <begin position="106"/>
        <end position="152"/>
    </location>
</feature>
<evidence type="ECO:0000313" key="3">
    <source>
        <dbReference type="Proteomes" id="UP000789901"/>
    </source>
</evidence>
<dbReference type="Gene3D" id="1.10.510.10">
    <property type="entry name" value="Transferase(Phosphotransferase) domain 1"/>
    <property type="match status" value="1"/>
</dbReference>
<dbReference type="SUPFAM" id="SSF56112">
    <property type="entry name" value="Protein kinase-like (PK-like)"/>
    <property type="match status" value="1"/>
</dbReference>
<dbReference type="InterPro" id="IPR001245">
    <property type="entry name" value="Ser-Thr/Tyr_kinase_cat_dom"/>
</dbReference>
<name>A0ABN7V2I7_GIGMA</name>
<reference evidence="2 3" key="1">
    <citation type="submission" date="2021-06" db="EMBL/GenBank/DDBJ databases">
        <authorList>
            <person name="Kallberg Y."/>
            <person name="Tangrot J."/>
            <person name="Rosling A."/>
        </authorList>
    </citation>
    <scope>NUCLEOTIDE SEQUENCE [LARGE SCALE GENOMIC DNA]</scope>
    <source>
        <strain evidence="2 3">120-4 pot B 10/14</strain>
    </source>
</reference>
<accession>A0ABN7V2I7</accession>
<organism evidence="2 3">
    <name type="scientific">Gigaspora margarita</name>
    <dbReference type="NCBI Taxonomy" id="4874"/>
    <lineage>
        <taxon>Eukaryota</taxon>
        <taxon>Fungi</taxon>
        <taxon>Fungi incertae sedis</taxon>
        <taxon>Mucoromycota</taxon>
        <taxon>Glomeromycotina</taxon>
        <taxon>Glomeromycetes</taxon>
        <taxon>Diversisporales</taxon>
        <taxon>Gigasporaceae</taxon>
        <taxon>Gigaspora</taxon>
    </lineage>
</organism>
<dbReference type="Pfam" id="PF07714">
    <property type="entry name" value="PK_Tyr_Ser-Thr"/>
    <property type="match status" value="1"/>
</dbReference>
<dbReference type="Proteomes" id="UP000789901">
    <property type="component" value="Unassembled WGS sequence"/>
</dbReference>
<dbReference type="PANTHER" id="PTHR44329">
    <property type="entry name" value="SERINE/THREONINE-PROTEIN KINASE TNNI3K-RELATED"/>
    <property type="match status" value="1"/>
</dbReference>
<comment type="caution">
    <text evidence="2">The sequence shown here is derived from an EMBL/GenBank/DDBJ whole genome shotgun (WGS) entry which is preliminary data.</text>
</comment>
<protein>
    <submittedName>
        <fullName evidence="2">14162_t:CDS:1</fullName>
    </submittedName>
</protein>
<keyword evidence="3" id="KW-1185">Reference proteome</keyword>